<dbReference type="AlphaFoldDB" id="E3JAF2"/>
<dbReference type="GO" id="GO:0004540">
    <property type="term" value="F:RNA nuclease activity"/>
    <property type="evidence" value="ECO:0007669"/>
    <property type="project" value="InterPro"/>
</dbReference>
<evidence type="ECO:0000256" key="1">
    <source>
        <dbReference type="SAM" id="MobiDB-lite"/>
    </source>
</evidence>
<protein>
    <recommendedName>
        <fullName evidence="2">NYN domain-containing protein</fullName>
    </recommendedName>
</protein>
<dbReference type="Pfam" id="PF01936">
    <property type="entry name" value="NYN"/>
    <property type="match status" value="1"/>
</dbReference>
<dbReference type="Gene3D" id="3.40.50.1010">
    <property type="entry name" value="5'-nuclease"/>
    <property type="match status" value="1"/>
</dbReference>
<keyword evidence="4" id="KW-1185">Reference proteome</keyword>
<accession>E3JAF2</accession>
<feature type="compositionally biased region" description="Pro residues" evidence="1">
    <location>
        <begin position="304"/>
        <end position="313"/>
    </location>
</feature>
<feature type="compositionally biased region" description="Low complexity" evidence="1">
    <location>
        <begin position="283"/>
        <end position="303"/>
    </location>
</feature>
<evidence type="ECO:0000259" key="2">
    <source>
        <dbReference type="Pfam" id="PF01936"/>
    </source>
</evidence>
<evidence type="ECO:0000313" key="3">
    <source>
        <dbReference type="EMBL" id="ADP81003.1"/>
    </source>
</evidence>
<dbReference type="EMBL" id="CP002299">
    <property type="protein sequence ID" value="ADP81003.1"/>
    <property type="molecule type" value="Genomic_DNA"/>
</dbReference>
<dbReference type="OrthoDB" id="2379772at2"/>
<dbReference type="eggNOG" id="COG1432">
    <property type="taxonomic scope" value="Bacteria"/>
</dbReference>
<proteinExistence type="predicted"/>
<dbReference type="Proteomes" id="UP000002484">
    <property type="component" value="Chromosome"/>
</dbReference>
<dbReference type="PANTHER" id="PTHR35811">
    <property type="entry name" value="SLR1870 PROTEIN"/>
    <property type="match status" value="1"/>
</dbReference>
<reference evidence="3 4" key="1">
    <citation type="submission" date="2010-10" db="EMBL/GenBank/DDBJ databases">
        <title>Complete sequence of Frankia sp. EuI1c.</title>
        <authorList>
            <consortium name="US DOE Joint Genome Institute"/>
            <person name="Lucas S."/>
            <person name="Copeland A."/>
            <person name="Lapidus A."/>
            <person name="Cheng J.-F."/>
            <person name="Bruce D."/>
            <person name="Goodwin L."/>
            <person name="Pitluck S."/>
            <person name="Chertkov O."/>
            <person name="Detter J.C."/>
            <person name="Han C."/>
            <person name="Tapia R."/>
            <person name="Land M."/>
            <person name="Hauser L."/>
            <person name="Jeffries C."/>
            <person name="Kyrpides N."/>
            <person name="Ivanova N."/>
            <person name="Mikhailova N."/>
            <person name="Beauchemin N."/>
            <person name="Sen A."/>
            <person name="Sur S.A."/>
            <person name="Gtari M."/>
            <person name="Wall L."/>
            <person name="Tisa L."/>
            <person name="Woyke T."/>
        </authorList>
    </citation>
    <scope>NUCLEOTIDE SEQUENCE [LARGE SCALE GENOMIC DNA]</scope>
    <source>
        <strain evidence="4">DSM 45817 / CECT 9037 / EuI1c</strain>
    </source>
</reference>
<evidence type="ECO:0000313" key="4">
    <source>
        <dbReference type="Proteomes" id="UP000002484"/>
    </source>
</evidence>
<dbReference type="RefSeq" id="WP_013424121.1">
    <property type="nucleotide sequence ID" value="NC_014666.1"/>
</dbReference>
<organism evidence="3 4">
    <name type="scientific">Pseudofrankia inefficax (strain DSM 45817 / CECT 9037 / DDB 130130 / EuI1c)</name>
    <name type="common">Frankia inefficax</name>
    <dbReference type="NCBI Taxonomy" id="298654"/>
    <lineage>
        <taxon>Bacteria</taxon>
        <taxon>Bacillati</taxon>
        <taxon>Actinomycetota</taxon>
        <taxon>Actinomycetes</taxon>
        <taxon>Frankiales</taxon>
        <taxon>Frankiaceae</taxon>
        <taxon>Pseudofrankia</taxon>
    </lineage>
</organism>
<gene>
    <name evidence="3" type="ordered locus">FraEuI1c_2978</name>
</gene>
<name>E3JAF2_PSEI1</name>
<dbReference type="InterPro" id="IPR021139">
    <property type="entry name" value="NYN"/>
</dbReference>
<feature type="region of interest" description="Disordered" evidence="1">
    <location>
        <begin position="270"/>
        <end position="317"/>
    </location>
</feature>
<dbReference type="KEGG" id="fri:FraEuI1c_2978"/>
<sequence>MSASGGGQQSALRVRSALFVDFENIHMGLQRLDAAAANRFAVNPQCWLSWLETLAYPALGATDFRRDLLIRYCYLNPVSSARYRAYFTRAGFHVVDCPPLTAAGKNSADIHIVIDVLDILGHPTRFDEVILLSADADYTPVMLRLRAHDRRTVIITSGPSARAFRAACDHVVGEDAFIDDALTLEPRVTHQAGNGAHLAGAPALGQAGGAATADLSLDGTDTARASEPVACGELSPDGVASRSGRLTELPARSLSDDPATNDALPLRRAAAGAPTSPEPPDSTAPAAMAAPGNAVAPATGPGPAVAPPFPAPPSTQDNRLRHAIAEQVRELVTVSERPITLASAAQLVRAQLGPEITEGWAGTGSFKKLLALVDLPGIAISAAPEYLYDPARHTLPAGSQPGGAGQGDPAAPHAELIARISQVTDIPRLSSHEFGALFEELAAEVTAHGFNRTGTSRAVRDRCLERGEHIGRGAVNFVLNGLLYAGRPPQPGDDAQALASSFADNAVLLCQNARMELSGDEVSHLHAWITGNPALVVEVAVAAAPGLVSRAGA</sequence>
<dbReference type="PANTHER" id="PTHR35811:SF1">
    <property type="entry name" value="HTH OST-TYPE DOMAIN-CONTAINING PROTEIN"/>
    <property type="match status" value="1"/>
</dbReference>
<feature type="domain" description="NYN" evidence="2">
    <location>
        <begin position="15"/>
        <end position="172"/>
    </location>
</feature>
<dbReference type="InParanoid" id="E3JAF2"/>
<dbReference type="HOGENOM" id="CLU_041389_0_0_11"/>